<keyword evidence="3" id="KW-1185">Reference proteome</keyword>
<dbReference type="Gene3D" id="4.10.810.10">
    <property type="entry name" value="Virus Scaffolding Protein, Chain A"/>
    <property type="match status" value="1"/>
</dbReference>
<evidence type="ECO:0000313" key="2">
    <source>
        <dbReference type="EMBL" id="MFE8697690.1"/>
    </source>
</evidence>
<dbReference type="RefSeq" id="WP_389221357.1">
    <property type="nucleotide sequence ID" value="NZ_JBIACJ010000008.1"/>
</dbReference>
<protein>
    <submittedName>
        <fullName evidence="2">IDEAL domain-containing protein</fullName>
    </submittedName>
</protein>
<evidence type="ECO:0000259" key="1">
    <source>
        <dbReference type="Pfam" id="PF08858"/>
    </source>
</evidence>
<dbReference type="Pfam" id="PF08858">
    <property type="entry name" value="IDEAL"/>
    <property type="match status" value="1"/>
</dbReference>
<accession>A0ABW6K0K0</accession>
<feature type="domain" description="IDEAL" evidence="1">
    <location>
        <begin position="88"/>
        <end position="114"/>
    </location>
</feature>
<dbReference type="InterPro" id="IPR014957">
    <property type="entry name" value="IDEAL_dom"/>
</dbReference>
<sequence length="136" mass="15857">MIQYFIATETFTHQIECFCPGSIHATTITINKMDIIEVINQQSFAFNNGWYVLAILNSHGHFYIALEDLDQYFHLGKLVTEFDLGLKLNYLRFQIDQALEVRDEELFLTHTKQLKESSDLKLRLEGFLNNTVINHS</sequence>
<dbReference type="EMBL" id="JBIACJ010000008">
    <property type="protein sequence ID" value="MFE8697690.1"/>
    <property type="molecule type" value="Genomic_DNA"/>
</dbReference>
<reference evidence="2 3" key="1">
    <citation type="submission" date="2024-08" db="EMBL/GenBank/DDBJ databases">
        <title>Two novel Cytobacillus novel species.</title>
        <authorList>
            <person name="Liu G."/>
        </authorList>
    </citation>
    <scope>NUCLEOTIDE SEQUENCE [LARGE SCALE GENOMIC DNA]</scope>
    <source>
        <strain evidence="2 3">FJAT-53684</strain>
    </source>
</reference>
<name>A0ABW6K0K0_9BACI</name>
<dbReference type="InterPro" id="IPR027393">
    <property type="entry name" value="Virus_scaffolding_prot_C"/>
</dbReference>
<comment type="caution">
    <text evidence="2">The sequence shown here is derived from an EMBL/GenBank/DDBJ whole genome shotgun (WGS) entry which is preliminary data.</text>
</comment>
<gene>
    <name evidence="2" type="ORF">ACFYKT_15230</name>
</gene>
<organism evidence="2 3">
    <name type="scientific">Cytobacillus mangrovibacter</name>
    <dbReference type="NCBI Taxonomy" id="3299024"/>
    <lineage>
        <taxon>Bacteria</taxon>
        <taxon>Bacillati</taxon>
        <taxon>Bacillota</taxon>
        <taxon>Bacilli</taxon>
        <taxon>Bacillales</taxon>
        <taxon>Bacillaceae</taxon>
        <taxon>Cytobacillus</taxon>
    </lineage>
</organism>
<evidence type="ECO:0000313" key="3">
    <source>
        <dbReference type="Proteomes" id="UP001601058"/>
    </source>
</evidence>
<proteinExistence type="predicted"/>
<dbReference type="Proteomes" id="UP001601058">
    <property type="component" value="Unassembled WGS sequence"/>
</dbReference>